<evidence type="ECO:0000313" key="2">
    <source>
        <dbReference type="Proteomes" id="UP001519460"/>
    </source>
</evidence>
<reference evidence="1 2" key="1">
    <citation type="journal article" date="2023" name="Sci. Data">
        <title>Genome assembly of the Korean intertidal mud-creeper Batillaria attramentaria.</title>
        <authorList>
            <person name="Patra A.K."/>
            <person name="Ho P.T."/>
            <person name="Jun S."/>
            <person name="Lee S.J."/>
            <person name="Kim Y."/>
            <person name="Won Y.J."/>
        </authorList>
    </citation>
    <scope>NUCLEOTIDE SEQUENCE [LARGE SCALE GENOMIC DNA]</scope>
    <source>
        <strain evidence="1">Wonlab-2016</strain>
    </source>
</reference>
<sequence length="97" mass="10919">MVRFVSSDKLKSITALREHTPTRRQLIVLLPRFIHTDSIGYDTNLPPANNPPRDQATLKSRTAGVSIFACLRMITLPTQRQSMTIASPTQSMKTYSM</sequence>
<dbReference type="Proteomes" id="UP001519460">
    <property type="component" value="Unassembled WGS sequence"/>
</dbReference>
<dbReference type="EMBL" id="JACVVK020000275">
    <property type="protein sequence ID" value="KAK7480763.1"/>
    <property type="molecule type" value="Genomic_DNA"/>
</dbReference>
<dbReference type="AlphaFoldDB" id="A0ABD0K1N7"/>
<evidence type="ECO:0000313" key="1">
    <source>
        <dbReference type="EMBL" id="KAK7480763.1"/>
    </source>
</evidence>
<comment type="caution">
    <text evidence="1">The sequence shown here is derived from an EMBL/GenBank/DDBJ whole genome shotgun (WGS) entry which is preliminary data.</text>
</comment>
<protein>
    <submittedName>
        <fullName evidence="1">Uncharacterized protein</fullName>
    </submittedName>
</protein>
<proteinExistence type="predicted"/>
<keyword evidence="2" id="KW-1185">Reference proteome</keyword>
<name>A0ABD0K1N7_9CAEN</name>
<gene>
    <name evidence="1" type="ORF">BaRGS_00028024</name>
</gene>
<accession>A0ABD0K1N7</accession>
<organism evidence="1 2">
    <name type="scientific">Batillaria attramentaria</name>
    <dbReference type="NCBI Taxonomy" id="370345"/>
    <lineage>
        <taxon>Eukaryota</taxon>
        <taxon>Metazoa</taxon>
        <taxon>Spiralia</taxon>
        <taxon>Lophotrochozoa</taxon>
        <taxon>Mollusca</taxon>
        <taxon>Gastropoda</taxon>
        <taxon>Caenogastropoda</taxon>
        <taxon>Sorbeoconcha</taxon>
        <taxon>Cerithioidea</taxon>
        <taxon>Batillariidae</taxon>
        <taxon>Batillaria</taxon>
    </lineage>
</organism>